<dbReference type="Pfam" id="PF10003">
    <property type="entry name" value="DUF2244"/>
    <property type="match status" value="1"/>
</dbReference>
<dbReference type="STRING" id="996342.SAMN05443551_1264"/>
<gene>
    <name evidence="2" type="ORF">SAMN05443551_1264</name>
</gene>
<dbReference type="EMBL" id="FQXC01000001">
    <property type="protein sequence ID" value="SHH00067.1"/>
    <property type="molecule type" value="Genomic_DNA"/>
</dbReference>
<proteinExistence type="predicted"/>
<keyword evidence="1" id="KW-1133">Transmembrane helix</keyword>
<name>A0A1M5PEE9_9RHOB</name>
<organism evidence="2 3">
    <name type="scientific">Marivita hallyeonensis</name>
    <dbReference type="NCBI Taxonomy" id="996342"/>
    <lineage>
        <taxon>Bacteria</taxon>
        <taxon>Pseudomonadati</taxon>
        <taxon>Pseudomonadota</taxon>
        <taxon>Alphaproteobacteria</taxon>
        <taxon>Rhodobacterales</taxon>
        <taxon>Roseobacteraceae</taxon>
        <taxon>Marivita</taxon>
    </lineage>
</organism>
<keyword evidence="3" id="KW-1185">Reference proteome</keyword>
<accession>A0A1M5PEE9</accession>
<evidence type="ECO:0000313" key="3">
    <source>
        <dbReference type="Proteomes" id="UP000184221"/>
    </source>
</evidence>
<keyword evidence="1" id="KW-0472">Membrane</keyword>
<feature type="transmembrane region" description="Helical" evidence="1">
    <location>
        <begin position="50"/>
        <end position="70"/>
    </location>
</feature>
<dbReference type="Proteomes" id="UP000184221">
    <property type="component" value="Unassembled WGS sequence"/>
</dbReference>
<evidence type="ECO:0000313" key="2">
    <source>
        <dbReference type="EMBL" id="SHH00067.1"/>
    </source>
</evidence>
<dbReference type="OrthoDB" id="9808190at2"/>
<dbReference type="InterPro" id="IPR019253">
    <property type="entry name" value="DUF2244_TM"/>
</dbReference>
<evidence type="ECO:0000256" key="1">
    <source>
        <dbReference type="SAM" id="Phobius"/>
    </source>
</evidence>
<dbReference type="RefSeq" id="WP_072776577.1">
    <property type="nucleotide sequence ID" value="NZ_FQXC01000001.1"/>
</dbReference>
<sequence>MPYTWTETHTNTAELRLWPHQSLPAHGFAATILGIFTLSTIPLYGLIGTVLLWGILPFLLLALGAMWYALRRNERDLQILEVLTLTPDDLHLSRQNPKGSAQEWRCNPYWTQVNLHEKGGPVPHYVTLSGAGREVEIGAFLSEDERKVLYAELKDKVARIAHP</sequence>
<reference evidence="2 3" key="1">
    <citation type="submission" date="2016-11" db="EMBL/GenBank/DDBJ databases">
        <authorList>
            <person name="Jaros S."/>
            <person name="Januszkiewicz K."/>
            <person name="Wedrychowicz H."/>
        </authorList>
    </citation>
    <scope>NUCLEOTIDE SEQUENCE [LARGE SCALE GENOMIC DNA]</scope>
    <source>
        <strain evidence="2 3">DSM 29431</strain>
    </source>
</reference>
<feature type="transmembrane region" description="Helical" evidence="1">
    <location>
        <begin position="25"/>
        <end position="44"/>
    </location>
</feature>
<dbReference type="AlphaFoldDB" id="A0A1M5PEE9"/>
<keyword evidence="1" id="KW-0812">Transmembrane</keyword>
<protein>
    <submittedName>
        <fullName evidence="2">Uncharacterized membrane protein</fullName>
    </submittedName>
</protein>